<evidence type="ECO:0000259" key="9">
    <source>
        <dbReference type="Pfam" id="PF01425"/>
    </source>
</evidence>
<dbReference type="InterPro" id="IPR004412">
    <property type="entry name" value="GatA"/>
</dbReference>
<comment type="function">
    <text evidence="7">Allows the formation of correctly charged Gln-tRNA(Gln) through the transamidation of misacylated Glu-tRNA(Gln) in the mitochondria. The reaction takes place in the presence of glutamine and ATP through an activated gamma-phospho-Glu-tRNA(Gln).</text>
</comment>
<keyword evidence="11" id="KW-1185">Reference proteome</keyword>
<feature type="active site" description="Charge relay system" evidence="7">
    <location>
        <position position="84"/>
    </location>
</feature>
<dbReference type="HAMAP" id="MF_00120">
    <property type="entry name" value="GatA"/>
    <property type="match status" value="1"/>
</dbReference>
<feature type="compositionally biased region" description="Basic and acidic residues" evidence="8">
    <location>
        <begin position="626"/>
        <end position="635"/>
    </location>
</feature>
<feature type="region of interest" description="Disordered" evidence="8">
    <location>
        <begin position="626"/>
        <end position="656"/>
    </location>
</feature>
<dbReference type="PANTHER" id="PTHR11895:SF7">
    <property type="entry name" value="GLUTAMYL-TRNA(GLN) AMIDOTRANSFERASE SUBUNIT A, MITOCHONDRIAL"/>
    <property type="match status" value="1"/>
</dbReference>
<feature type="active site" description="Acyl-ester intermediate" evidence="7">
    <location>
        <position position="184"/>
    </location>
</feature>
<keyword evidence="7" id="KW-0496">Mitochondrion</keyword>
<dbReference type="GO" id="GO:0032543">
    <property type="term" value="P:mitochondrial translation"/>
    <property type="evidence" value="ECO:0007669"/>
    <property type="project" value="UniProtKB-UniRule"/>
</dbReference>
<reference evidence="10 11" key="1">
    <citation type="submission" date="2016-04" db="EMBL/GenBank/DDBJ databases">
        <title>A degradative enzymes factory behind the ericoid mycorrhizal symbiosis.</title>
        <authorList>
            <consortium name="DOE Joint Genome Institute"/>
            <person name="Martino E."/>
            <person name="Morin E."/>
            <person name="Grelet G."/>
            <person name="Kuo A."/>
            <person name="Kohler A."/>
            <person name="Daghino S."/>
            <person name="Barry K."/>
            <person name="Choi C."/>
            <person name="Cichocki N."/>
            <person name="Clum A."/>
            <person name="Copeland A."/>
            <person name="Hainaut M."/>
            <person name="Haridas S."/>
            <person name="Labutti K."/>
            <person name="Lindquist E."/>
            <person name="Lipzen A."/>
            <person name="Khouja H.-R."/>
            <person name="Murat C."/>
            <person name="Ohm R."/>
            <person name="Olson A."/>
            <person name="Spatafora J."/>
            <person name="Veneault-Fourrey C."/>
            <person name="Henrissat B."/>
            <person name="Grigoriev I."/>
            <person name="Martin F."/>
            <person name="Perotto S."/>
        </authorList>
    </citation>
    <scope>NUCLEOTIDE SEQUENCE [LARGE SCALE GENOMIC DNA]</scope>
    <source>
        <strain evidence="10 11">F</strain>
    </source>
</reference>
<evidence type="ECO:0000313" key="11">
    <source>
        <dbReference type="Proteomes" id="UP000235786"/>
    </source>
</evidence>
<evidence type="ECO:0000256" key="1">
    <source>
        <dbReference type="ARBA" id="ARBA00008069"/>
    </source>
</evidence>
<keyword evidence="4 7" id="KW-0067">ATP-binding</keyword>
<dbReference type="EMBL" id="KZ613965">
    <property type="protein sequence ID" value="PMD30767.1"/>
    <property type="molecule type" value="Genomic_DNA"/>
</dbReference>
<evidence type="ECO:0000256" key="8">
    <source>
        <dbReference type="SAM" id="MobiDB-lite"/>
    </source>
</evidence>
<dbReference type="EC" id="6.3.5.7" evidence="7"/>
<feature type="region of interest" description="Disordered" evidence="8">
    <location>
        <begin position="538"/>
        <end position="590"/>
    </location>
</feature>
<dbReference type="InterPro" id="IPR036928">
    <property type="entry name" value="AS_sf"/>
</dbReference>
<dbReference type="STRING" id="1149755.A0A2J6QWV9"/>
<comment type="catalytic activity">
    <reaction evidence="6 7">
        <text>L-glutamyl-tRNA(Gln) + L-glutamine + ATP + H2O = L-glutaminyl-tRNA(Gln) + L-glutamate + ADP + phosphate + H(+)</text>
        <dbReference type="Rhea" id="RHEA:17521"/>
        <dbReference type="Rhea" id="RHEA-COMP:9681"/>
        <dbReference type="Rhea" id="RHEA-COMP:9684"/>
        <dbReference type="ChEBI" id="CHEBI:15377"/>
        <dbReference type="ChEBI" id="CHEBI:15378"/>
        <dbReference type="ChEBI" id="CHEBI:29985"/>
        <dbReference type="ChEBI" id="CHEBI:30616"/>
        <dbReference type="ChEBI" id="CHEBI:43474"/>
        <dbReference type="ChEBI" id="CHEBI:58359"/>
        <dbReference type="ChEBI" id="CHEBI:78520"/>
        <dbReference type="ChEBI" id="CHEBI:78521"/>
        <dbReference type="ChEBI" id="CHEBI:456216"/>
        <dbReference type="EC" id="6.3.5.7"/>
    </reaction>
</comment>
<dbReference type="InterPro" id="IPR020556">
    <property type="entry name" value="Amidase_CS"/>
</dbReference>
<keyword evidence="5 7" id="KW-0648">Protein biosynthesis</keyword>
<organism evidence="10 11">
    <name type="scientific">Hyaloscypha variabilis (strain UAMH 11265 / GT02V1 / F)</name>
    <name type="common">Meliniomyces variabilis</name>
    <dbReference type="NCBI Taxonomy" id="1149755"/>
    <lineage>
        <taxon>Eukaryota</taxon>
        <taxon>Fungi</taxon>
        <taxon>Dikarya</taxon>
        <taxon>Ascomycota</taxon>
        <taxon>Pezizomycotina</taxon>
        <taxon>Leotiomycetes</taxon>
        <taxon>Helotiales</taxon>
        <taxon>Hyaloscyphaceae</taxon>
        <taxon>Hyaloscypha</taxon>
        <taxon>Hyaloscypha variabilis</taxon>
    </lineage>
</organism>
<evidence type="ECO:0000256" key="7">
    <source>
        <dbReference type="HAMAP-Rule" id="MF_03150"/>
    </source>
</evidence>
<evidence type="ECO:0000256" key="6">
    <source>
        <dbReference type="ARBA" id="ARBA00047407"/>
    </source>
</evidence>
<dbReference type="GO" id="GO:0030956">
    <property type="term" value="C:glutamyl-tRNA(Gln) amidotransferase complex"/>
    <property type="evidence" value="ECO:0007669"/>
    <property type="project" value="UniProtKB-UniRule"/>
</dbReference>
<dbReference type="GO" id="GO:0005524">
    <property type="term" value="F:ATP binding"/>
    <property type="evidence" value="ECO:0007669"/>
    <property type="project" value="UniProtKB-KW"/>
</dbReference>
<feature type="compositionally biased region" description="Polar residues" evidence="8">
    <location>
        <begin position="556"/>
        <end position="566"/>
    </location>
</feature>
<sequence>MLQRRAQGATRIYLAQEKACCKLFYTTDSQPAEQQPQDGINSFISTDVSNPELEFPKCLAQEDAISLAKTSSNLQPSLQSIAVKDNIATVGSRTTCGSGILREYRSPFEAGVVRSLRLHGSLVCGKTNMDEFGMGSHSTHSFFGPVSNAWPLDKLSVGGSSGGSAAAVASGQCSVALGTDTGGSVRLPAAYTGIVGFKPSYGAISRWGVIPYANSMDTVGILASDVSSIKKAFWRIRRHDPRDPTSVADKAWDRLASGQENSFRRRKKAGMRLAPALDMFGIRIGVPLEYNIAELDSGIRQAWRNCLDMFQDRGATIVSISLPNTRHALSTYYVLAPAEAASNLSKYDGVRYGTRDGSADGSDGSLYSRTRGKGFGEEVKRRILLGSYTLSSEAVDNYFLKAQKVRRLVQQDFDRVFATPSGLRPPEQFDLKDLDESIPMSSKLGPTQVDFIVCPTAPTLPPTLDAVSKQTPVDTYMNDVFTVPASLAGIPAISIPFTLPEAFHSQGKPAFAGMQIIGQYASDNTLINIANIMMNPRRTESQGQSAETVTKEYHKQNSSKQEQNQFPPIKEENPVSEEGGLQDPFPQGDRANLRIRKIKIGFGIRKMQTKGPLIRKYFQPYREVTSKRESEHFEPLARNVPTDKGNPERLPKTDKEVSKVLEDSLGLWKLQNR</sequence>
<dbReference type="PROSITE" id="PS00571">
    <property type="entry name" value="AMIDASES"/>
    <property type="match status" value="1"/>
</dbReference>
<dbReference type="SUPFAM" id="SSF75304">
    <property type="entry name" value="Amidase signature (AS) enzymes"/>
    <property type="match status" value="1"/>
</dbReference>
<feature type="active site" description="Charge relay system" evidence="7">
    <location>
        <position position="160"/>
    </location>
</feature>
<dbReference type="Proteomes" id="UP000235786">
    <property type="component" value="Unassembled WGS sequence"/>
</dbReference>
<comment type="subunit">
    <text evidence="7">Subunit of the heterotrimeric GatCAB amidotransferase (AdT) complex, composed of A, B and C subunits.</text>
</comment>
<feature type="domain" description="Amidase" evidence="9">
    <location>
        <begin position="81"/>
        <end position="526"/>
    </location>
</feature>
<dbReference type="GO" id="GO:0005739">
    <property type="term" value="C:mitochondrion"/>
    <property type="evidence" value="ECO:0007669"/>
    <property type="project" value="UniProtKB-SubCell"/>
</dbReference>
<dbReference type="Pfam" id="PF01425">
    <property type="entry name" value="Amidase"/>
    <property type="match status" value="1"/>
</dbReference>
<evidence type="ECO:0000256" key="5">
    <source>
        <dbReference type="ARBA" id="ARBA00022917"/>
    </source>
</evidence>
<proteinExistence type="inferred from homology"/>
<evidence type="ECO:0000256" key="3">
    <source>
        <dbReference type="ARBA" id="ARBA00022741"/>
    </source>
</evidence>
<comment type="similarity">
    <text evidence="1 7">Belongs to the amidase family. GatA subfamily.</text>
</comment>
<accession>A0A2J6QWV9</accession>
<keyword evidence="2 7" id="KW-0436">Ligase</keyword>
<dbReference type="InterPro" id="IPR000120">
    <property type="entry name" value="Amidase"/>
</dbReference>
<dbReference type="Gene3D" id="3.90.1300.10">
    <property type="entry name" value="Amidase signature (AS) domain"/>
    <property type="match status" value="1"/>
</dbReference>
<dbReference type="GO" id="GO:0070681">
    <property type="term" value="P:glutaminyl-tRNAGln biosynthesis via transamidation"/>
    <property type="evidence" value="ECO:0007669"/>
    <property type="project" value="UniProtKB-UniRule"/>
</dbReference>
<dbReference type="GO" id="GO:0050567">
    <property type="term" value="F:glutaminyl-tRNA synthase (glutamine-hydrolyzing) activity"/>
    <property type="evidence" value="ECO:0007669"/>
    <property type="project" value="UniProtKB-UniRule"/>
</dbReference>
<feature type="compositionally biased region" description="Basic and acidic residues" evidence="8">
    <location>
        <begin position="645"/>
        <end position="656"/>
    </location>
</feature>
<evidence type="ECO:0000313" key="10">
    <source>
        <dbReference type="EMBL" id="PMD30767.1"/>
    </source>
</evidence>
<dbReference type="OrthoDB" id="421993at2759"/>
<comment type="subcellular location">
    <subcellularLocation>
        <location evidence="7">Mitochondrion</location>
    </subcellularLocation>
</comment>
<gene>
    <name evidence="10" type="ORF">L207DRAFT_473253</name>
</gene>
<dbReference type="InterPro" id="IPR023631">
    <property type="entry name" value="Amidase_dom"/>
</dbReference>
<protein>
    <recommendedName>
        <fullName evidence="7">Glutamyl-tRNA(Gln) amidotransferase subunit A, mitochondrial</fullName>
        <shortName evidence="7">Glu-AdT subunit A</shortName>
        <ecNumber evidence="7">6.3.5.7</ecNumber>
    </recommendedName>
</protein>
<name>A0A2J6QWV9_HYAVF</name>
<evidence type="ECO:0000256" key="2">
    <source>
        <dbReference type="ARBA" id="ARBA00022598"/>
    </source>
</evidence>
<dbReference type="AlphaFoldDB" id="A0A2J6QWV9"/>
<dbReference type="PANTHER" id="PTHR11895">
    <property type="entry name" value="TRANSAMIDASE"/>
    <property type="match status" value="1"/>
</dbReference>
<evidence type="ECO:0000256" key="4">
    <source>
        <dbReference type="ARBA" id="ARBA00022840"/>
    </source>
</evidence>
<keyword evidence="3 7" id="KW-0547">Nucleotide-binding</keyword>